<dbReference type="Pfam" id="PF05699">
    <property type="entry name" value="Dimer_Tnp_hAT"/>
    <property type="match status" value="1"/>
</dbReference>
<proteinExistence type="predicted"/>
<evidence type="ECO:0000259" key="1">
    <source>
        <dbReference type="Pfam" id="PF05699"/>
    </source>
</evidence>
<dbReference type="InterPro" id="IPR008906">
    <property type="entry name" value="HATC_C_dom"/>
</dbReference>
<dbReference type="InterPro" id="IPR012337">
    <property type="entry name" value="RNaseH-like_sf"/>
</dbReference>
<organism evidence="2 3">
    <name type="scientific">Tegillarca granosa</name>
    <name type="common">Malaysian cockle</name>
    <name type="synonym">Anadara granosa</name>
    <dbReference type="NCBI Taxonomy" id="220873"/>
    <lineage>
        <taxon>Eukaryota</taxon>
        <taxon>Metazoa</taxon>
        <taxon>Spiralia</taxon>
        <taxon>Lophotrochozoa</taxon>
        <taxon>Mollusca</taxon>
        <taxon>Bivalvia</taxon>
        <taxon>Autobranchia</taxon>
        <taxon>Pteriomorphia</taxon>
        <taxon>Arcoida</taxon>
        <taxon>Arcoidea</taxon>
        <taxon>Arcidae</taxon>
        <taxon>Tegillarca</taxon>
    </lineage>
</organism>
<accession>A0ABQ9EC98</accession>
<comment type="caution">
    <text evidence="2">The sequence shown here is derived from an EMBL/GenBank/DDBJ whole genome shotgun (WGS) entry which is preliminary data.</text>
</comment>
<sequence>MRLGSSFVTSNCTGSLHVGIEAVNMSSVHAFANSSMTWCTLRYLRLCTDHWKKYLIEPCEDCIDPLQYRKEHSKKFSVLAKLAKMYLAVPATPASVEQLFSIVENLFKT</sequence>
<dbReference type="EMBL" id="JARBDR010000917">
    <property type="protein sequence ID" value="KAJ8302959.1"/>
    <property type="molecule type" value="Genomic_DNA"/>
</dbReference>
<keyword evidence="3" id="KW-1185">Reference proteome</keyword>
<evidence type="ECO:0000313" key="2">
    <source>
        <dbReference type="EMBL" id="KAJ8302959.1"/>
    </source>
</evidence>
<reference evidence="2 3" key="1">
    <citation type="submission" date="2022-12" db="EMBL/GenBank/DDBJ databases">
        <title>Chromosome-level genome of Tegillarca granosa.</title>
        <authorList>
            <person name="Kim J."/>
        </authorList>
    </citation>
    <scope>NUCLEOTIDE SEQUENCE [LARGE SCALE GENOMIC DNA]</scope>
    <source>
        <strain evidence="2">Teg-2019</strain>
        <tissue evidence="2">Adductor muscle</tissue>
    </source>
</reference>
<evidence type="ECO:0000313" key="3">
    <source>
        <dbReference type="Proteomes" id="UP001217089"/>
    </source>
</evidence>
<name>A0ABQ9EC98_TEGGR</name>
<protein>
    <recommendedName>
        <fullName evidence="1">HAT C-terminal dimerisation domain-containing protein</fullName>
    </recommendedName>
</protein>
<feature type="domain" description="HAT C-terminal dimerisation" evidence="1">
    <location>
        <begin position="53"/>
        <end position="102"/>
    </location>
</feature>
<dbReference type="SUPFAM" id="SSF53098">
    <property type="entry name" value="Ribonuclease H-like"/>
    <property type="match status" value="1"/>
</dbReference>
<dbReference type="Proteomes" id="UP001217089">
    <property type="component" value="Unassembled WGS sequence"/>
</dbReference>
<gene>
    <name evidence="2" type="ORF">KUTeg_019355</name>
</gene>